<dbReference type="SUPFAM" id="SSF56672">
    <property type="entry name" value="DNA/RNA polymerases"/>
    <property type="match status" value="1"/>
</dbReference>
<dbReference type="AlphaFoldDB" id="A0A8T0FQ70"/>
<proteinExistence type="predicted"/>
<dbReference type="InterPro" id="IPR043502">
    <property type="entry name" value="DNA/RNA_pol_sf"/>
</dbReference>
<dbReference type="PANTHER" id="PTHR33568">
    <property type="entry name" value="DNA POLYMERASE"/>
    <property type="match status" value="1"/>
</dbReference>
<feature type="region of interest" description="Disordered" evidence="1">
    <location>
        <begin position="1"/>
        <end position="56"/>
    </location>
</feature>
<gene>
    <name evidence="2" type="ORF">HNY73_006451</name>
</gene>
<comment type="caution">
    <text evidence="2">The sequence shown here is derived from an EMBL/GenBank/DDBJ whole genome shotgun (WGS) entry which is preliminary data.</text>
</comment>
<sequence>MKLDSFLTEKNQCGKGAKRDSFPEEIDEVSSKRRKMLDDTSAIPGPSGVQQAKNKNGSLDDSGIIIHKKKSRYCRKYQGEQIIFEAMVNPHGFASAVWGELLIKLVDTLRRLIEEILQRSTEGLSSRDLIRICVFAPGLDYPISTCLNTVDEMTVEKVLYEICKVLQSKTTLRMDEKLIFDIVTVRRPTGAGRKSILNIDVDRLRKNSVVTIPSDNEDICCARAIVVGLAAVTKHHQYNSIRNGRKPLQKTLALKLHEDSGVPIGPCGLNEIKRFEEFLNVQVHMKEEFSPQSDQTNIYLAAFTTSHARLKLYHELEKLGESVLYYDMDSIIYASNGKNDPKIGDYLGDFTDELEGDTIVKFVSGGAKNYAYVTKYGKSVCKIRGFSLNCENSLKLNFDSVLKLVRSFDDERITVRNPRKITTDVKAGKIINKIEEKKYRKVYDKRVILDDLNTLPYGY</sequence>
<evidence type="ECO:0000256" key="1">
    <source>
        <dbReference type="SAM" id="MobiDB-lite"/>
    </source>
</evidence>
<dbReference type="InterPro" id="IPR023211">
    <property type="entry name" value="DNA_pol_palm_dom_sf"/>
</dbReference>
<dbReference type="Proteomes" id="UP000807504">
    <property type="component" value="Unassembled WGS sequence"/>
</dbReference>
<evidence type="ECO:0000313" key="2">
    <source>
        <dbReference type="EMBL" id="KAF8791610.1"/>
    </source>
</evidence>
<dbReference type="EMBL" id="JABXBU010000011">
    <property type="protein sequence ID" value="KAF8791610.1"/>
    <property type="molecule type" value="Genomic_DNA"/>
</dbReference>
<keyword evidence="3" id="KW-1185">Reference proteome</keyword>
<dbReference type="GO" id="GO:0071897">
    <property type="term" value="P:DNA biosynthetic process"/>
    <property type="evidence" value="ECO:0007669"/>
    <property type="project" value="UniProtKB-ARBA"/>
</dbReference>
<dbReference type="PANTHER" id="PTHR33568:SF3">
    <property type="entry name" value="DNA-DIRECTED DNA POLYMERASE"/>
    <property type="match status" value="1"/>
</dbReference>
<name>A0A8T0FQ70_ARGBR</name>
<evidence type="ECO:0008006" key="4">
    <source>
        <dbReference type="Google" id="ProtNLM"/>
    </source>
</evidence>
<dbReference type="Gene3D" id="3.90.1600.10">
    <property type="entry name" value="Palm domain of DNA polymerase"/>
    <property type="match status" value="1"/>
</dbReference>
<evidence type="ECO:0000313" key="3">
    <source>
        <dbReference type="Proteomes" id="UP000807504"/>
    </source>
</evidence>
<protein>
    <recommendedName>
        <fullName evidence="4">DNA-directed DNA polymerase</fullName>
    </recommendedName>
</protein>
<accession>A0A8T0FQ70</accession>
<reference evidence="2" key="1">
    <citation type="journal article" date="2020" name="bioRxiv">
        <title>Chromosome-level reference genome of the European wasp spider Argiope bruennichi: a resource for studies on range expansion and evolutionary adaptation.</title>
        <authorList>
            <person name="Sheffer M.M."/>
            <person name="Hoppe A."/>
            <person name="Krehenwinkel H."/>
            <person name="Uhl G."/>
            <person name="Kuss A.W."/>
            <person name="Jensen L."/>
            <person name="Jensen C."/>
            <person name="Gillespie R.G."/>
            <person name="Hoff K.J."/>
            <person name="Prost S."/>
        </authorList>
    </citation>
    <scope>NUCLEOTIDE SEQUENCE</scope>
</reference>
<reference evidence="2" key="2">
    <citation type="submission" date="2020-06" db="EMBL/GenBank/DDBJ databases">
        <authorList>
            <person name="Sheffer M."/>
        </authorList>
    </citation>
    <scope>NUCLEOTIDE SEQUENCE</scope>
</reference>
<organism evidence="2 3">
    <name type="scientific">Argiope bruennichi</name>
    <name type="common">Wasp spider</name>
    <name type="synonym">Aranea bruennichi</name>
    <dbReference type="NCBI Taxonomy" id="94029"/>
    <lineage>
        <taxon>Eukaryota</taxon>
        <taxon>Metazoa</taxon>
        <taxon>Ecdysozoa</taxon>
        <taxon>Arthropoda</taxon>
        <taxon>Chelicerata</taxon>
        <taxon>Arachnida</taxon>
        <taxon>Araneae</taxon>
        <taxon>Araneomorphae</taxon>
        <taxon>Entelegynae</taxon>
        <taxon>Araneoidea</taxon>
        <taxon>Araneidae</taxon>
        <taxon>Argiope</taxon>
    </lineage>
</organism>